<comment type="caution">
    <text evidence="2">The sequence shown here is derived from an EMBL/GenBank/DDBJ whole genome shotgun (WGS) entry which is preliminary data.</text>
</comment>
<evidence type="ECO:0000313" key="2">
    <source>
        <dbReference type="EMBL" id="KAF4505590.1"/>
    </source>
</evidence>
<dbReference type="EMBL" id="JAAVMX010000008">
    <property type="protein sequence ID" value="KAF4505590.1"/>
    <property type="molecule type" value="Genomic_DNA"/>
</dbReference>
<evidence type="ECO:0000256" key="1">
    <source>
        <dbReference type="SAM" id="MobiDB-lite"/>
    </source>
</evidence>
<dbReference type="Proteomes" id="UP000557566">
    <property type="component" value="Unassembled WGS sequence"/>
</dbReference>
<protein>
    <submittedName>
        <fullName evidence="2">Uncharacterized protein</fullName>
    </submittedName>
</protein>
<reference evidence="2 3" key="1">
    <citation type="journal article" date="2020" name="Genome Biol. Evol.">
        <title>A new high-quality draft genome assembly of the Chinese cordyceps Ophiocordyceps sinensis.</title>
        <authorList>
            <person name="Shu R."/>
            <person name="Zhang J."/>
            <person name="Meng Q."/>
            <person name="Zhang H."/>
            <person name="Zhou G."/>
            <person name="Li M."/>
            <person name="Wu P."/>
            <person name="Zhao Y."/>
            <person name="Chen C."/>
            <person name="Qin Q."/>
        </authorList>
    </citation>
    <scope>NUCLEOTIDE SEQUENCE [LARGE SCALE GENOMIC DNA]</scope>
    <source>
        <strain evidence="2 3">IOZ07</strain>
    </source>
</reference>
<dbReference type="AlphaFoldDB" id="A0A8H4LU36"/>
<organism evidence="2 3">
    <name type="scientific">Ophiocordyceps sinensis</name>
    <dbReference type="NCBI Taxonomy" id="72228"/>
    <lineage>
        <taxon>Eukaryota</taxon>
        <taxon>Fungi</taxon>
        <taxon>Dikarya</taxon>
        <taxon>Ascomycota</taxon>
        <taxon>Pezizomycotina</taxon>
        <taxon>Sordariomycetes</taxon>
        <taxon>Hypocreomycetidae</taxon>
        <taxon>Hypocreales</taxon>
        <taxon>Ophiocordycipitaceae</taxon>
        <taxon>Ophiocordyceps</taxon>
    </lineage>
</organism>
<accession>A0A8H4LU36</accession>
<dbReference type="OrthoDB" id="4589291at2759"/>
<name>A0A8H4LU36_9HYPO</name>
<gene>
    <name evidence="2" type="ORF">G6O67_007522</name>
</gene>
<feature type="region of interest" description="Disordered" evidence="1">
    <location>
        <begin position="15"/>
        <end position="48"/>
    </location>
</feature>
<keyword evidence="3" id="KW-1185">Reference proteome</keyword>
<proteinExistence type="predicted"/>
<sequence>MGLRCIFKKYVWNRDRDQDSKEAPPPPYDDQDPSPAQDLSPSDWETAADATGGPCSLHGLTCKPDMFVQCCAGTTSEPEWMAHFQIYADIPRLMKEGFYWSEDNARRQCSRFSGGKYSAPEHKRVWPHVRVYHLMDTSWKGIIVVYADELSVLSKFRLNQITMDKICLMRAAHKNHCIYQYKKLHPEDSFNALYDDKPLDGWWPWPDKE</sequence>
<evidence type="ECO:0000313" key="3">
    <source>
        <dbReference type="Proteomes" id="UP000557566"/>
    </source>
</evidence>